<accession>A0A0M4M652</accession>
<name>A0A0M4M652_9HYPH</name>
<proteinExistence type="inferred from homology"/>
<dbReference type="GO" id="GO:0046654">
    <property type="term" value="P:tetrahydrofolate biosynthetic process"/>
    <property type="evidence" value="ECO:0007669"/>
    <property type="project" value="UniProtKB-UniPathway"/>
</dbReference>
<evidence type="ECO:0000256" key="1">
    <source>
        <dbReference type="ARBA" id="ARBA00004903"/>
    </source>
</evidence>
<feature type="domain" description="DHFR" evidence="10">
    <location>
        <begin position="4"/>
        <end position="167"/>
    </location>
</feature>
<dbReference type="EC" id="1.5.1.3" evidence="3 8"/>
<dbReference type="PRINTS" id="PR00070">
    <property type="entry name" value="DHFR"/>
</dbReference>
<dbReference type="GO" id="GO:0046655">
    <property type="term" value="P:folic acid metabolic process"/>
    <property type="evidence" value="ECO:0007669"/>
    <property type="project" value="TreeGrafter"/>
</dbReference>
<dbReference type="GO" id="GO:0046452">
    <property type="term" value="P:dihydrofolate metabolic process"/>
    <property type="evidence" value="ECO:0007669"/>
    <property type="project" value="TreeGrafter"/>
</dbReference>
<dbReference type="InterPro" id="IPR001796">
    <property type="entry name" value="DHFR_dom"/>
</dbReference>
<comment type="function">
    <text evidence="7 8">Key enzyme in folate metabolism. Catalyzes an essential reaction for de novo glycine and purine synthesis, and for DNA precursor synthesis.</text>
</comment>
<keyword evidence="12" id="KW-1185">Reference proteome</keyword>
<evidence type="ECO:0000256" key="4">
    <source>
        <dbReference type="ARBA" id="ARBA00022563"/>
    </source>
</evidence>
<dbReference type="GO" id="GO:0006730">
    <property type="term" value="P:one-carbon metabolic process"/>
    <property type="evidence" value="ECO:0007669"/>
    <property type="project" value="UniProtKB-KW"/>
</dbReference>
<dbReference type="InterPro" id="IPR024072">
    <property type="entry name" value="DHFR-like_dom_sf"/>
</dbReference>
<keyword evidence="4 8" id="KW-0554">One-carbon metabolism</keyword>
<dbReference type="Pfam" id="PF00186">
    <property type="entry name" value="DHFR_1"/>
    <property type="match status" value="1"/>
</dbReference>
<dbReference type="InterPro" id="IPR012259">
    <property type="entry name" value="DHFR"/>
</dbReference>
<evidence type="ECO:0000256" key="9">
    <source>
        <dbReference type="RuleBase" id="RU004474"/>
    </source>
</evidence>
<dbReference type="Proteomes" id="UP000057213">
    <property type="component" value="Chromosome"/>
</dbReference>
<dbReference type="PANTHER" id="PTHR48069">
    <property type="entry name" value="DIHYDROFOLATE REDUCTASE"/>
    <property type="match status" value="1"/>
</dbReference>
<dbReference type="PROSITE" id="PS00075">
    <property type="entry name" value="DHFR_1"/>
    <property type="match status" value="1"/>
</dbReference>
<evidence type="ECO:0000256" key="7">
    <source>
        <dbReference type="ARBA" id="ARBA00025067"/>
    </source>
</evidence>
<evidence type="ECO:0000256" key="6">
    <source>
        <dbReference type="ARBA" id="ARBA00023002"/>
    </source>
</evidence>
<dbReference type="AlphaFoldDB" id="A0A0M4M652"/>
<dbReference type="CDD" id="cd00209">
    <property type="entry name" value="DHFR"/>
    <property type="match status" value="1"/>
</dbReference>
<evidence type="ECO:0000256" key="5">
    <source>
        <dbReference type="ARBA" id="ARBA00022857"/>
    </source>
</evidence>
<gene>
    <name evidence="11" type="ORF">PU02_0828</name>
</gene>
<evidence type="ECO:0000256" key="3">
    <source>
        <dbReference type="ARBA" id="ARBA00012856"/>
    </source>
</evidence>
<keyword evidence="5 8" id="KW-0521">NADP</keyword>
<organism evidence="11 12">
    <name type="scientific">Bartonella ancashensis</name>
    <dbReference type="NCBI Taxonomy" id="1318743"/>
    <lineage>
        <taxon>Bacteria</taxon>
        <taxon>Pseudomonadati</taxon>
        <taxon>Pseudomonadota</taxon>
        <taxon>Alphaproteobacteria</taxon>
        <taxon>Hyphomicrobiales</taxon>
        <taxon>Bartonellaceae</taxon>
        <taxon>Bartonella</taxon>
    </lineage>
</organism>
<evidence type="ECO:0000256" key="8">
    <source>
        <dbReference type="PIRNR" id="PIRNR000194"/>
    </source>
</evidence>
<dbReference type="STRING" id="1318743.PU02_0828"/>
<evidence type="ECO:0000313" key="12">
    <source>
        <dbReference type="Proteomes" id="UP000057213"/>
    </source>
</evidence>
<protein>
    <recommendedName>
        <fullName evidence="3 8">Dihydrofolate reductase</fullName>
        <ecNumber evidence="3 8">1.5.1.3</ecNumber>
    </recommendedName>
</protein>
<dbReference type="RefSeq" id="WP_053944158.1">
    <property type="nucleotide sequence ID" value="NZ_CP010401.1"/>
</dbReference>
<evidence type="ECO:0000259" key="10">
    <source>
        <dbReference type="PROSITE" id="PS51330"/>
    </source>
</evidence>
<dbReference type="Gene3D" id="3.40.430.10">
    <property type="entry name" value="Dihydrofolate Reductase, subunit A"/>
    <property type="match status" value="1"/>
</dbReference>
<dbReference type="PANTHER" id="PTHR48069:SF3">
    <property type="entry name" value="DIHYDROFOLATE REDUCTASE"/>
    <property type="match status" value="1"/>
</dbReference>
<comment type="catalytic activity">
    <reaction evidence="8">
        <text>(6S)-5,6,7,8-tetrahydrofolate + NADP(+) = 7,8-dihydrofolate + NADPH + H(+)</text>
        <dbReference type="Rhea" id="RHEA:15009"/>
        <dbReference type="ChEBI" id="CHEBI:15378"/>
        <dbReference type="ChEBI" id="CHEBI:57451"/>
        <dbReference type="ChEBI" id="CHEBI:57453"/>
        <dbReference type="ChEBI" id="CHEBI:57783"/>
        <dbReference type="ChEBI" id="CHEBI:58349"/>
        <dbReference type="EC" id="1.5.1.3"/>
    </reaction>
</comment>
<keyword evidence="6 8" id="KW-0560">Oxidoreductase</keyword>
<evidence type="ECO:0000313" key="11">
    <source>
        <dbReference type="EMBL" id="ALE03642.1"/>
    </source>
</evidence>
<dbReference type="OrthoDB" id="9804315at2"/>
<sequence>MSFPVYLVAAVSQNSVIGREGGMPWHLPTDLKRFRDLTLGRPIIMGRKTWDSLGRPLPGRANIVITRNHSFTAEGAMIAHSFLQAHNFAQEMAYQSGADSVFVIGGSEIFREGLAIAQKIFLTEILSFIEGDSFSLFDKENWTIIETRCIPKSDQDSHPIRFVTYERR</sequence>
<dbReference type="EMBL" id="CP010401">
    <property type="protein sequence ID" value="ALE03642.1"/>
    <property type="molecule type" value="Genomic_DNA"/>
</dbReference>
<evidence type="ECO:0000256" key="2">
    <source>
        <dbReference type="ARBA" id="ARBA00009539"/>
    </source>
</evidence>
<dbReference type="UniPathway" id="UPA00077">
    <property type="reaction ID" value="UER00158"/>
</dbReference>
<dbReference type="GO" id="GO:0005829">
    <property type="term" value="C:cytosol"/>
    <property type="evidence" value="ECO:0007669"/>
    <property type="project" value="TreeGrafter"/>
</dbReference>
<comment type="pathway">
    <text evidence="1 8">Cofactor biosynthesis; tetrahydrofolate biosynthesis; 5,6,7,8-tetrahydrofolate from 7,8-dihydrofolate: step 1/1.</text>
</comment>
<comment type="similarity">
    <text evidence="2 8 9">Belongs to the dihydrofolate reductase family.</text>
</comment>
<dbReference type="PIRSF" id="PIRSF000194">
    <property type="entry name" value="DHFR"/>
    <property type="match status" value="1"/>
</dbReference>
<dbReference type="PATRIC" id="fig|1318743.3.peg.841"/>
<dbReference type="KEGG" id="banc:PU02_0828"/>
<dbReference type="GO" id="GO:0004146">
    <property type="term" value="F:dihydrofolate reductase activity"/>
    <property type="evidence" value="ECO:0007669"/>
    <property type="project" value="UniProtKB-EC"/>
</dbReference>
<dbReference type="InterPro" id="IPR017925">
    <property type="entry name" value="DHFR_CS"/>
</dbReference>
<reference evidence="11 12" key="1">
    <citation type="journal article" date="2015" name="Genome Announc.">
        <title>Complete Genome Sequence of Bartonella ancashensis Strain 20.00, Isolated from the Blood of a Patient with Verruga Peruana.</title>
        <authorList>
            <person name="Hang J."/>
            <person name="Mullins K.E."/>
            <person name="Clifford R.J."/>
            <person name="Onmus-Leone F."/>
            <person name="Yang Y."/>
            <person name="Jiang J."/>
            <person name="Leguia M."/>
            <person name="Kasper M.R."/>
            <person name="Maguina C."/>
            <person name="Lesho E.P."/>
            <person name="Jarman R.G."/>
            <person name="Richards A.L."/>
            <person name="Blazes D."/>
        </authorList>
    </citation>
    <scope>NUCLEOTIDE SEQUENCE [LARGE SCALE GENOMIC DNA]</scope>
    <source>
        <strain evidence="11 12">20.00</strain>
    </source>
</reference>
<dbReference type="GO" id="GO:0050661">
    <property type="term" value="F:NADP binding"/>
    <property type="evidence" value="ECO:0007669"/>
    <property type="project" value="InterPro"/>
</dbReference>
<dbReference type="PROSITE" id="PS51330">
    <property type="entry name" value="DHFR_2"/>
    <property type="match status" value="1"/>
</dbReference>
<dbReference type="SUPFAM" id="SSF53597">
    <property type="entry name" value="Dihydrofolate reductase-like"/>
    <property type="match status" value="1"/>
</dbReference>